<dbReference type="InterPro" id="IPR012902">
    <property type="entry name" value="N_methyl_site"/>
</dbReference>
<dbReference type="AlphaFoldDB" id="A0A955I876"/>
<protein>
    <submittedName>
        <fullName evidence="2">Prepilin-type N-terminal cleavage/methylation domain-containing protein</fullName>
    </submittedName>
</protein>
<dbReference type="InterPro" id="IPR045584">
    <property type="entry name" value="Pilin-like"/>
</dbReference>
<gene>
    <name evidence="2" type="ORF">KC675_00995</name>
</gene>
<dbReference type="Proteomes" id="UP000745577">
    <property type="component" value="Unassembled WGS sequence"/>
</dbReference>
<accession>A0A955I876</accession>
<dbReference type="Gene3D" id="3.30.700.10">
    <property type="entry name" value="Glycoprotein, Type 4 Pilin"/>
    <property type="match status" value="1"/>
</dbReference>
<evidence type="ECO:0000313" key="2">
    <source>
        <dbReference type="EMBL" id="MCA9379734.1"/>
    </source>
</evidence>
<organism evidence="2 3">
    <name type="scientific">Candidatus Dojkabacteria bacterium</name>
    <dbReference type="NCBI Taxonomy" id="2099670"/>
    <lineage>
        <taxon>Bacteria</taxon>
        <taxon>Candidatus Dojkabacteria</taxon>
    </lineage>
</organism>
<name>A0A955I876_9BACT</name>
<proteinExistence type="predicted"/>
<reference evidence="2" key="2">
    <citation type="journal article" date="2021" name="Microbiome">
        <title>Successional dynamics and alternative stable states in a saline activated sludge microbial community over 9 years.</title>
        <authorList>
            <person name="Wang Y."/>
            <person name="Ye J."/>
            <person name="Ju F."/>
            <person name="Liu L."/>
            <person name="Boyd J.A."/>
            <person name="Deng Y."/>
            <person name="Parks D.H."/>
            <person name="Jiang X."/>
            <person name="Yin X."/>
            <person name="Woodcroft B.J."/>
            <person name="Tyson G.W."/>
            <person name="Hugenholtz P."/>
            <person name="Polz M.F."/>
            <person name="Zhang T."/>
        </authorList>
    </citation>
    <scope>NUCLEOTIDE SEQUENCE</scope>
    <source>
        <strain evidence="2">HKST-UBA15</strain>
    </source>
</reference>
<reference evidence="2" key="1">
    <citation type="submission" date="2020-04" db="EMBL/GenBank/DDBJ databases">
        <authorList>
            <person name="Zhang T."/>
        </authorList>
    </citation>
    <scope>NUCLEOTIDE SEQUENCE</scope>
    <source>
        <strain evidence="2">HKST-UBA15</strain>
    </source>
</reference>
<keyword evidence="1" id="KW-0812">Transmembrane</keyword>
<feature type="transmembrane region" description="Helical" evidence="1">
    <location>
        <begin position="12"/>
        <end position="33"/>
    </location>
</feature>
<dbReference type="EMBL" id="JAGQLL010000009">
    <property type="protein sequence ID" value="MCA9379734.1"/>
    <property type="molecule type" value="Genomic_DNA"/>
</dbReference>
<dbReference type="Pfam" id="PF07963">
    <property type="entry name" value="N_methyl"/>
    <property type="match status" value="1"/>
</dbReference>
<evidence type="ECO:0000256" key="1">
    <source>
        <dbReference type="SAM" id="Phobius"/>
    </source>
</evidence>
<comment type="caution">
    <text evidence="2">The sequence shown here is derived from an EMBL/GenBank/DDBJ whole genome shotgun (WGS) entry which is preliminary data.</text>
</comment>
<evidence type="ECO:0000313" key="3">
    <source>
        <dbReference type="Proteomes" id="UP000745577"/>
    </source>
</evidence>
<keyword evidence="1" id="KW-1133">Transmembrane helix</keyword>
<dbReference type="NCBIfam" id="TIGR02532">
    <property type="entry name" value="IV_pilin_GFxxxE"/>
    <property type="match status" value="1"/>
</dbReference>
<dbReference type="SUPFAM" id="SSF54523">
    <property type="entry name" value="Pili subunits"/>
    <property type="match status" value="1"/>
</dbReference>
<sequence>MRKVSNLKGFTLIEILIVIGLIAILAAVTIIALNPTASFEDARNSERQTEMAQIFTAMNRYVVDGGSTSGITGVSACTGSAPNWVGVDFPSAFATTLISGGYLSEVPTDPEGGSYDICYVSGTSGPITLVAPNVDGTRIYMTR</sequence>
<dbReference type="PROSITE" id="PS00409">
    <property type="entry name" value="PROKAR_NTER_METHYL"/>
    <property type="match status" value="1"/>
</dbReference>
<keyword evidence="1" id="KW-0472">Membrane</keyword>